<reference evidence="2 3" key="1">
    <citation type="submission" date="2023-09" db="EMBL/GenBank/DDBJ databases">
        <title>Microbacterium fusihabitans sp. nov., Microbacterium phycihabitans sp. nov., and Microbacterium cervinum sp. nov., isolated from dried seaweeds of beach.</title>
        <authorList>
            <person name="Lee S.D."/>
        </authorList>
    </citation>
    <scope>NUCLEOTIDE SEQUENCE [LARGE SCALE GENOMIC DNA]</scope>
    <source>
        <strain evidence="2 3">KSW2-29</strain>
    </source>
</reference>
<keyword evidence="3" id="KW-1185">Reference proteome</keyword>
<dbReference type="RefSeq" id="WP_316005088.1">
    <property type="nucleotide sequence ID" value="NZ_JAWDIT010000005.1"/>
</dbReference>
<proteinExistence type="predicted"/>
<evidence type="ECO:0000313" key="3">
    <source>
        <dbReference type="Proteomes" id="UP001261125"/>
    </source>
</evidence>
<name>A0ABU3SPU5_9MICO</name>
<organism evidence="2 3">
    <name type="scientific">Microbacterium phycohabitans</name>
    <dbReference type="NCBI Taxonomy" id="3075993"/>
    <lineage>
        <taxon>Bacteria</taxon>
        <taxon>Bacillati</taxon>
        <taxon>Actinomycetota</taxon>
        <taxon>Actinomycetes</taxon>
        <taxon>Micrococcales</taxon>
        <taxon>Microbacteriaceae</taxon>
        <taxon>Microbacterium</taxon>
    </lineage>
</organism>
<sequence>MASINPGRVTHRWDDELVVFHIGMTVNRWWRLDQWMPLMGDMPKMLRELSVDPDSGLLGFTMLLGARGPYLVQYWSSLDKLYAYASAPSQEHRPAWTRFNRRARKNPGVVGIWHETYVVNRAETIYVDTPAMGLPKATAVVPISSRHDRARARVADGRTGGARAGSPGSE</sequence>
<dbReference type="Proteomes" id="UP001261125">
    <property type="component" value="Unassembled WGS sequence"/>
</dbReference>
<dbReference type="EMBL" id="JAWDIT010000005">
    <property type="protein sequence ID" value="MDU0346862.1"/>
    <property type="molecule type" value="Genomic_DNA"/>
</dbReference>
<dbReference type="InterPro" id="IPR025444">
    <property type="entry name" value="Monooxy_af470"/>
</dbReference>
<evidence type="ECO:0000313" key="2">
    <source>
        <dbReference type="EMBL" id="MDU0346862.1"/>
    </source>
</evidence>
<feature type="region of interest" description="Disordered" evidence="1">
    <location>
        <begin position="149"/>
        <end position="170"/>
    </location>
</feature>
<protein>
    <submittedName>
        <fullName evidence="2">DUF4188 domain-containing protein</fullName>
    </submittedName>
</protein>
<comment type="caution">
    <text evidence="2">The sequence shown here is derived from an EMBL/GenBank/DDBJ whole genome shotgun (WGS) entry which is preliminary data.</text>
</comment>
<gene>
    <name evidence="2" type="ORF">RWH44_14265</name>
</gene>
<accession>A0ABU3SPU5</accession>
<dbReference type="Pfam" id="PF13826">
    <property type="entry name" value="Monooxy_af470-like"/>
    <property type="match status" value="1"/>
</dbReference>
<evidence type="ECO:0000256" key="1">
    <source>
        <dbReference type="SAM" id="MobiDB-lite"/>
    </source>
</evidence>